<dbReference type="InterPro" id="IPR051533">
    <property type="entry name" value="WaaL-like"/>
</dbReference>
<dbReference type="EMBL" id="MHIB01000008">
    <property type="protein sequence ID" value="OGY44978.1"/>
    <property type="molecule type" value="Genomic_DNA"/>
</dbReference>
<evidence type="ECO:0000313" key="8">
    <source>
        <dbReference type="Proteomes" id="UP000178930"/>
    </source>
</evidence>
<evidence type="ECO:0000313" key="7">
    <source>
        <dbReference type="EMBL" id="OGY44978.1"/>
    </source>
</evidence>
<dbReference type="Pfam" id="PF04932">
    <property type="entry name" value="Wzy_C"/>
    <property type="match status" value="1"/>
</dbReference>
<name>A0A1G1XY67_9BACT</name>
<dbReference type="AlphaFoldDB" id="A0A1G1XY67"/>
<protein>
    <recommendedName>
        <fullName evidence="6">O-antigen ligase-related domain-containing protein</fullName>
    </recommendedName>
</protein>
<dbReference type="Proteomes" id="UP000178930">
    <property type="component" value="Unassembled WGS sequence"/>
</dbReference>
<evidence type="ECO:0000256" key="3">
    <source>
        <dbReference type="ARBA" id="ARBA00022989"/>
    </source>
</evidence>
<comment type="subcellular location">
    <subcellularLocation>
        <location evidence="1">Membrane</location>
        <topology evidence="1">Multi-pass membrane protein</topology>
    </subcellularLocation>
</comment>
<accession>A0A1G1XY67</accession>
<feature type="transmembrane region" description="Helical" evidence="5">
    <location>
        <begin position="243"/>
        <end position="259"/>
    </location>
</feature>
<evidence type="ECO:0000256" key="4">
    <source>
        <dbReference type="ARBA" id="ARBA00023136"/>
    </source>
</evidence>
<evidence type="ECO:0000256" key="5">
    <source>
        <dbReference type="SAM" id="Phobius"/>
    </source>
</evidence>
<evidence type="ECO:0000256" key="1">
    <source>
        <dbReference type="ARBA" id="ARBA00004141"/>
    </source>
</evidence>
<feature type="transmembrane region" description="Helical" evidence="5">
    <location>
        <begin position="194"/>
        <end position="213"/>
    </location>
</feature>
<feature type="transmembrane region" description="Helical" evidence="5">
    <location>
        <begin position="62"/>
        <end position="81"/>
    </location>
</feature>
<feature type="transmembrane region" description="Helical" evidence="5">
    <location>
        <begin position="348"/>
        <end position="369"/>
    </location>
</feature>
<organism evidence="7 8">
    <name type="scientific">Candidatus Buchananbacteria bacterium RIFCSPHIGHO2_01_FULL_39_14</name>
    <dbReference type="NCBI Taxonomy" id="1797532"/>
    <lineage>
        <taxon>Bacteria</taxon>
        <taxon>Candidatus Buchananiibacteriota</taxon>
    </lineage>
</organism>
<evidence type="ECO:0000256" key="2">
    <source>
        <dbReference type="ARBA" id="ARBA00022692"/>
    </source>
</evidence>
<gene>
    <name evidence="7" type="ORF">A2729_01800</name>
</gene>
<feature type="transmembrane region" description="Helical" evidence="5">
    <location>
        <begin position="17"/>
        <end position="35"/>
    </location>
</feature>
<feature type="transmembrane region" description="Helical" evidence="5">
    <location>
        <begin position="116"/>
        <end position="135"/>
    </location>
</feature>
<proteinExistence type="predicted"/>
<evidence type="ECO:0000259" key="6">
    <source>
        <dbReference type="Pfam" id="PF04932"/>
    </source>
</evidence>
<dbReference type="InterPro" id="IPR007016">
    <property type="entry name" value="O-antigen_ligase-rel_domated"/>
</dbReference>
<feature type="transmembrane region" description="Helical" evidence="5">
    <location>
        <begin position="147"/>
        <end position="174"/>
    </location>
</feature>
<feature type="transmembrane region" description="Helical" evidence="5">
    <location>
        <begin position="93"/>
        <end position="110"/>
    </location>
</feature>
<keyword evidence="2 5" id="KW-0812">Transmembrane</keyword>
<sequence>MFWFDFNWQIQHFLNQFWWQINFLLLVILVILGYLAYKKPLYACALTIVLLPTYLFRSNILGMPFTFLEVCILITFVGWFASQIANRKSLMSFKFQVLLILIAATTSLFMSPDFRAAAGIWKAYFIEPILFFLVLQNIIKTESDKKIILWSLGISTLAISLLAIFQKFTGFGIYEPSWTGPANRRVTSIFSSPNAVGLFLGPIIVIYFGWLLAEIKNLKTVFLKLLIITPAALAILFTVSQGTWLGLMAGIIFFSFFAINKKMTAAVIIALIILTLILPVSRQLLLPLITFQDQAGQNRLELLKISEQYLLTSPKNFIFGAGIAGFAQIQNLARDPLKMEALLYPHNIFLNFWLEIGLLGLIGFIWLVIKFFQKGFAIFARIVIPARFAREARRAKAGIHDLKWIPDQVGDENHWLTLGFIAAMIAVIVHGLVDVPYFKNDLAVLFWIIIGLI</sequence>
<dbReference type="PANTHER" id="PTHR37422:SF13">
    <property type="entry name" value="LIPOPOLYSACCHARIDE BIOSYNTHESIS PROTEIN PA4999-RELATED"/>
    <property type="match status" value="1"/>
</dbReference>
<feature type="transmembrane region" description="Helical" evidence="5">
    <location>
        <begin position="414"/>
        <end position="433"/>
    </location>
</feature>
<keyword evidence="4 5" id="KW-0472">Membrane</keyword>
<dbReference type="GO" id="GO:0016020">
    <property type="term" value="C:membrane"/>
    <property type="evidence" value="ECO:0007669"/>
    <property type="project" value="UniProtKB-SubCell"/>
</dbReference>
<dbReference type="STRING" id="1797532.A2729_01800"/>
<comment type="caution">
    <text evidence="7">The sequence shown here is derived from an EMBL/GenBank/DDBJ whole genome shotgun (WGS) entry which is preliminary data.</text>
</comment>
<feature type="domain" description="O-antigen ligase-related" evidence="6">
    <location>
        <begin position="231"/>
        <end position="365"/>
    </location>
</feature>
<dbReference type="PANTHER" id="PTHR37422">
    <property type="entry name" value="TEICHURONIC ACID BIOSYNTHESIS PROTEIN TUAE"/>
    <property type="match status" value="1"/>
</dbReference>
<reference evidence="7 8" key="1">
    <citation type="journal article" date="2016" name="Nat. Commun.">
        <title>Thousands of microbial genomes shed light on interconnected biogeochemical processes in an aquifer system.</title>
        <authorList>
            <person name="Anantharaman K."/>
            <person name="Brown C.T."/>
            <person name="Hug L.A."/>
            <person name="Sharon I."/>
            <person name="Castelle C.J."/>
            <person name="Probst A.J."/>
            <person name="Thomas B.C."/>
            <person name="Singh A."/>
            <person name="Wilkins M.J."/>
            <person name="Karaoz U."/>
            <person name="Brodie E.L."/>
            <person name="Williams K.H."/>
            <person name="Hubbard S.S."/>
            <person name="Banfield J.F."/>
        </authorList>
    </citation>
    <scope>NUCLEOTIDE SEQUENCE [LARGE SCALE GENOMIC DNA]</scope>
</reference>
<keyword evidence="3 5" id="KW-1133">Transmembrane helix</keyword>
<feature type="transmembrane region" description="Helical" evidence="5">
    <location>
        <begin position="266"/>
        <end position="289"/>
    </location>
</feature>
<feature type="transmembrane region" description="Helical" evidence="5">
    <location>
        <begin position="40"/>
        <end position="56"/>
    </location>
</feature>